<feature type="region of interest" description="Disordered" evidence="1">
    <location>
        <begin position="108"/>
        <end position="128"/>
    </location>
</feature>
<sequence>MPALEVVQRRRERIFKVREDKDCRIVGSAVAEELAYGDRVGEVPGVRVELGAPRAVDISPDASDSYSPLLRPSHSHDSPPELSILDHRTSRRVPPLLIGVLGRGSYGDPPGTGEGWETNFEDGDEDGNRDGILSPKLSEAWMWKVLLAPPRPRPHIYMYIYV</sequence>
<proteinExistence type="predicted"/>
<reference evidence="2" key="1">
    <citation type="submission" date="2023-07" db="EMBL/GenBank/DDBJ databases">
        <title>draft genome sequence of fig (Ficus carica).</title>
        <authorList>
            <person name="Takahashi T."/>
            <person name="Nishimura K."/>
        </authorList>
    </citation>
    <scope>NUCLEOTIDE SEQUENCE</scope>
</reference>
<keyword evidence="3" id="KW-1185">Reference proteome</keyword>
<comment type="caution">
    <text evidence="2">The sequence shown here is derived from an EMBL/GenBank/DDBJ whole genome shotgun (WGS) entry which is preliminary data.</text>
</comment>
<evidence type="ECO:0000256" key="1">
    <source>
        <dbReference type="SAM" id="MobiDB-lite"/>
    </source>
</evidence>
<dbReference type="AlphaFoldDB" id="A0AA88ABE8"/>
<evidence type="ECO:0000313" key="2">
    <source>
        <dbReference type="EMBL" id="GMN51618.1"/>
    </source>
</evidence>
<name>A0AA88ABE8_FICCA</name>
<evidence type="ECO:0000313" key="3">
    <source>
        <dbReference type="Proteomes" id="UP001187192"/>
    </source>
</evidence>
<protein>
    <submittedName>
        <fullName evidence="2">Uncharacterized protein</fullName>
    </submittedName>
</protein>
<dbReference type="EMBL" id="BTGU01000038">
    <property type="protein sequence ID" value="GMN51618.1"/>
    <property type="molecule type" value="Genomic_DNA"/>
</dbReference>
<feature type="region of interest" description="Disordered" evidence="1">
    <location>
        <begin position="57"/>
        <end position="82"/>
    </location>
</feature>
<accession>A0AA88ABE8</accession>
<gene>
    <name evidence="2" type="ORF">TIFTF001_020778</name>
</gene>
<dbReference type="Proteomes" id="UP001187192">
    <property type="component" value="Unassembled WGS sequence"/>
</dbReference>
<organism evidence="2 3">
    <name type="scientific">Ficus carica</name>
    <name type="common">Common fig</name>
    <dbReference type="NCBI Taxonomy" id="3494"/>
    <lineage>
        <taxon>Eukaryota</taxon>
        <taxon>Viridiplantae</taxon>
        <taxon>Streptophyta</taxon>
        <taxon>Embryophyta</taxon>
        <taxon>Tracheophyta</taxon>
        <taxon>Spermatophyta</taxon>
        <taxon>Magnoliopsida</taxon>
        <taxon>eudicotyledons</taxon>
        <taxon>Gunneridae</taxon>
        <taxon>Pentapetalae</taxon>
        <taxon>rosids</taxon>
        <taxon>fabids</taxon>
        <taxon>Rosales</taxon>
        <taxon>Moraceae</taxon>
        <taxon>Ficeae</taxon>
        <taxon>Ficus</taxon>
    </lineage>
</organism>